<feature type="domain" description="Fungal lipase-type" evidence="2">
    <location>
        <begin position="93"/>
        <end position="230"/>
    </location>
</feature>
<dbReference type="Pfam" id="PF01764">
    <property type="entry name" value="Lipase_3"/>
    <property type="match status" value="1"/>
</dbReference>
<dbReference type="PANTHER" id="PTHR45908:SF23">
    <property type="entry name" value="FUNGAL LIPASE-LIKE DOMAIN-CONTAINING PROTEIN"/>
    <property type="match status" value="1"/>
</dbReference>
<feature type="signal peptide" evidence="1">
    <location>
        <begin position="1"/>
        <end position="16"/>
    </location>
</feature>
<proteinExistence type="predicted"/>
<evidence type="ECO:0000313" key="3">
    <source>
        <dbReference type="EMBL" id="CAI5449254.1"/>
    </source>
</evidence>
<accession>A0A9P1IQM7</accession>
<evidence type="ECO:0000259" key="2">
    <source>
        <dbReference type="Pfam" id="PF01764"/>
    </source>
</evidence>
<dbReference type="Gene3D" id="3.40.50.1820">
    <property type="entry name" value="alpha/beta hydrolase"/>
    <property type="match status" value="1"/>
</dbReference>
<feature type="chain" id="PRO_5040368506" description="Fungal lipase-type domain-containing protein" evidence="1">
    <location>
        <begin position="17"/>
        <end position="296"/>
    </location>
</feature>
<dbReference type="Proteomes" id="UP001152747">
    <property type="component" value="Unassembled WGS sequence"/>
</dbReference>
<name>A0A9P1IQM7_9PELO</name>
<dbReference type="CDD" id="cd00519">
    <property type="entry name" value="Lipase_3"/>
    <property type="match status" value="1"/>
</dbReference>
<keyword evidence="1" id="KW-0732">Signal</keyword>
<dbReference type="InterPro" id="IPR002921">
    <property type="entry name" value="Fungal_lipase-type"/>
</dbReference>
<comment type="caution">
    <text evidence="3">The sequence shown here is derived from an EMBL/GenBank/DDBJ whole genome shotgun (WGS) entry which is preliminary data.</text>
</comment>
<sequence length="296" mass="32418">MKTVLFVSSLIVLVSANPLVFQKSLVAFSDDVARNKLFPLAAAAYSSTPQTCMTKKFTNAQLRRQVNVNCDAGSKSDICSGYSAVLVNDQAIVLSFRGTQSFMQLIEEANESVFSSQTAWSAGGKVSKYFADAFNLIWTSGMKDDFTTLIHKYPNYEIWVTGHSLGGAMASLAASFIVSNKLVTASNVKLITYGQPRTGNTDFANAHDAQLPYSFRLTHNRDVVPHIPNEGFEGYHHHKTEVWYKESMSSGASYTVCADQQESNKCSNGLLITTSVDDHTHYFGKEVSAWGIAGCN</sequence>
<dbReference type="AlphaFoldDB" id="A0A9P1IQM7"/>
<dbReference type="EMBL" id="CANHGI010000004">
    <property type="protein sequence ID" value="CAI5449254.1"/>
    <property type="molecule type" value="Genomic_DNA"/>
</dbReference>
<protein>
    <recommendedName>
        <fullName evidence="2">Fungal lipase-type domain-containing protein</fullName>
    </recommendedName>
</protein>
<dbReference type="OrthoDB" id="5866690at2759"/>
<organism evidence="3 4">
    <name type="scientific">Caenorhabditis angaria</name>
    <dbReference type="NCBI Taxonomy" id="860376"/>
    <lineage>
        <taxon>Eukaryota</taxon>
        <taxon>Metazoa</taxon>
        <taxon>Ecdysozoa</taxon>
        <taxon>Nematoda</taxon>
        <taxon>Chromadorea</taxon>
        <taxon>Rhabditida</taxon>
        <taxon>Rhabditina</taxon>
        <taxon>Rhabditomorpha</taxon>
        <taxon>Rhabditoidea</taxon>
        <taxon>Rhabditidae</taxon>
        <taxon>Peloderinae</taxon>
        <taxon>Caenorhabditis</taxon>
    </lineage>
</organism>
<dbReference type="PANTHER" id="PTHR45908">
    <property type="entry name" value="PROTEIN CBG11750-RELATED"/>
    <property type="match status" value="1"/>
</dbReference>
<dbReference type="SUPFAM" id="SSF53474">
    <property type="entry name" value="alpha/beta-Hydrolases"/>
    <property type="match status" value="1"/>
</dbReference>
<evidence type="ECO:0000313" key="4">
    <source>
        <dbReference type="Proteomes" id="UP001152747"/>
    </source>
</evidence>
<keyword evidence="4" id="KW-1185">Reference proteome</keyword>
<evidence type="ECO:0000256" key="1">
    <source>
        <dbReference type="SAM" id="SignalP"/>
    </source>
</evidence>
<dbReference type="GO" id="GO:0006629">
    <property type="term" value="P:lipid metabolic process"/>
    <property type="evidence" value="ECO:0007669"/>
    <property type="project" value="InterPro"/>
</dbReference>
<gene>
    <name evidence="3" type="ORF">CAMP_LOCUS11891</name>
</gene>
<reference evidence="3" key="1">
    <citation type="submission" date="2022-11" db="EMBL/GenBank/DDBJ databases">
        <authorList>
            <person name="Kikuchi T."/>
        </authorList>
    </citation>
    <scope>NUCLEOTIDE SEQUENCE</scope>
    <source>
        <strain evidence="3">PS1010</strain>
    </source>
</reference>
<dbReference type="InterPro" id="IPR029058">
    <property type="entry name" value="AB_hydrolase_fold"/>
</dbReference>